<comment type="caution">
    <text evidence="1">The sequence shown here is derived from an EMBL/GenBank/DDBJ whole genome shotgun (WGS) entry which is preliminary data.</text>
</comment>
<evidence type="ECO:0000313" key="2">
    <source>
        <dbReference type="Proteomes" id="UP000269945"/>
    </source>
</evidence>
<accession>A0A9X9LWR5</accession>
<evidence type="ECO:0000313" key="1">
    <source>
        <dbReference type="EMBL" id="VCW98286.1"/>
    </source>
</evidence>
<sequence length="29" mass="3255">MTTHRVIPDILLLCEEGRGSGTWQQTQAI</sequence>
<dbReference type="AlphaFoldDB" id="A0A9X9LWR5"/>
<gene>
    <name evidence="1" type="ORF">BN2614_LOCUS1</name>
</gene>
<organism evidence="1 2">
    <name type="scientific">Gulo gulo</name>
    <name type="common">Wolverine</name>
    <name type="synonym">Gluton</name>
    <dbReference type="NCBI Taxonomy" id="48420"/>
    <lineage>
        <taxon>Eukaryota</taxon>
        <taxon>Metazoa</taxon>
        <taxon>Chordata</taxon>
        <taxon>Craniata</taxon>
        <taxon>Vertebrata</taxon>
        <taxon>Euteleostomi</taxon>
        <taxon>Mammalia</taxon>
        <taxon>Eutheria</taxon>
        <taxon>Laurasiatheria</taxon>
        <taxon>Carnivora</taxon>
        <taxon>Caniformia</taxon>
        <taxon>Musteloidea</taxon>
        <taxon>Mustelidae</taxon>
        <taxon>Guloninae</taxon>
        <taxon>Gulo</taxon>
    </lineage>
</organism>
<protein>
    <submittedName>
        <fullName evidence="1">Uncharacterized protein</fullName>
    </submittedName>
</protein>
<proteinExistence type="predicted"/>
<dbReference type="Proteomes" id="UP000269945">
    <property type="component" value="Unassembled WGS sequence"/>
</dbReference>
<reference evidence="1 2" key="1">
    <citation type="submission" date="2018-10" db="EMBL/GenBank/DDBJ databases">
        <authorList>
            <person name="Ekblom R."/>
            <person name="Jareborg N."/>
        </authorList>
    </citation>
    <scope>NUCLEOTIDE SEQUENCE [LARGE SCALE GENOMIC DNA]</scope>
    <source>
        <tissue evidence="1">Muscle</tissue>
    </source>
</reference>
<keyword evidence="2" id="KW-1185">Reference proteome</keyword>
<dbReference type="EMBL" id="CYRY02025013">
    <property type="protein sequence ID" value="VCW98286.1"/>
    <property type="molecule type" value="Genomic_DNA"/>
</dbReference>
<name>A0A9X9LWR5_GULGU</name>